<dbReference type="Proteomes" id="UP000534286">
    <property type="component" value="Unassembled WGS sequence"/>
</dbReference>
<evidence type="ECO:0000313" key="3">
    <source>
        <dbReference type="Proteomes" id="UP000534286"/>
    </source>
</evidence>
<dbReference type="Gene3D" id="3.40.50.1820">
    <property type="entry name" value="alpha/beta hydrolase"/>
    <property type="match status" value="1"/>
</dbReference>
<evidence type="ECO:0000259" key="1">
    <source>
        <dbReference type="Pfam" id="PF00561"/>
    </source>
</evidence>
<dbReference type="GO" id="GO:0004806">
    <property type="term" value="F:triacylglycerol lipase activity"/>
    <property type="evidence" value="ECO:0007669"/>
    <property type="project" value="TreeGrafter"/>
</dbReference>
<dbReference type="PANTHER" id="PTHR43433:SF5">
    <property type="entry name" value="AB HYDROLASE-1 DOMAIN-CONTAINING PROTEIN"/>
    <property type="match status" value="1"/>
</dbReference>
<accession>A0A7W7WEC8</accession>
<dbReference type="Pfam" id="PF00561">
    <property type="entry name" value="Abhydrolase_1"/>
    <property type="match status" value="1"/>
</dbReference>
<dbReference type="PANTHER" id="PTHR43433">
    <property type="entry name" value="HYDROLASE, ALPHA/BETA FOLD FAMILY PROTEIN"/>
    <property type="match status" value="1"/>
</dbReference>
<reference evidence="2 3" key="1">
    <citation type="submission" date="2020-08" db="EMBL/GenBank/DDBJ databases">
        <title>Sequencing the genomes of 1000 actinobacteria strains.</title>
        <authorList>
            <person name="Klenk H.-P."/>
        </authorList>
    </citation>
    <scope>NUCLEOTIDE SEQUENCE [LARGE SCALE GENOMIC DNA]</scope>
    <source>
        <strain evidence="2 3">DSM 43023</strain>
    </source>
</reference>
<evidence type="ECO:0000313" key="2">
    <source>
        <dbReference type="EMBL" id="MBB4943244.1"/>
    </source>
</evidence>
<dbReference type="RefSeq" id="WP_184759137.1">
    <property type="nucleotide sequence ID" value="NZ_BAABEK010000038.1"/>
</dbReference>
<dbReference type="InterPro" id="IPR050471">
    <property type="entry name" value="AB_hydrolase"/>
</dbReference>
<organism evidence="2 3">
    <name type="scientific">Streptosporangium album</name>
    <dbReference type="NCBI Taxonomy" id="47479"/>
    <lineage>
        <taxon>Bacteria</taxon>
        <taxon>Bacillati</taxon>
        <taxon>Actinomycetota</taxon>
        <taxon>Actinomycetes</taxon>
        <taxon>Streptosporangiales</taxon>
        <taxon>Streptosporangiaceae</taxon>
        <taxon>Streptosporangium</taxon>
    </lineage>
</organism>
<dbReference type="SUPFAM" id="SSF53474">
    <property type="entry name" value="alpha/beta-Hydrolases"/>
    <property type="match status" value="1"/>
</dbReference>
<keyword evidence="3" id="KW-1185">Reference proteome</keyword>
<dbReference type="AlphaFoldDB" id="A0A7W7WEC8"/>
<proteinExistence type="predicted"/>
<feature type="domain" description="AB hydrolase-1" evidence="1">
    <location>
        <begin position="20"/>
        <end position="207"/>
    </location>
</feature>
<dbReference type="EMBL" id="JACHJU010000005">
    <property type="protein sequence ID" value="MBB4943244.1"/>
    <property type="molecule type" value="Genomic_DNA"/>
</dbReference>
<name>A0A7W7WEC8_9ACTN</name>
<gene>
    <name evidence="2" type="ORF">FHR32_007644</name>
</gene>
<protein>
    <submittedName>
        <fullName evidence="2">Pimeloyl-ACP methyl ester carboxylesterase</fullName>
    </submittedName>
</protein>
<dbReference type="GO" id="GO:0046503">
    <property type="term" value="P:glycerolipid catabolic process"/>
    <property type="evidence" value="ECO:0007669"/>
    <property type="project" value="TreeGrafter"/>
</dbReference>
<dbReference type="InterPro" id="IPR000073">
    <property type="entry name" value="AB_hydrolase_1"/>
</dbReference>
<comment type="caution">
    <text evidence="2">The sequence shown here is derived from an EMBL/GenBank/DDBJ whole genome shotgun (WGS) entry which is preliminary data.</text>
</comment>
<dbReference type="InterPro" id="IPR029058">
    <property type="entry name" value="AB_hydrolase_fold"/>
</dbReference>
<sequence length="270" mass="28036">MSHLTVPGASLYYEVTGSGPVLLMIAGGTDDARDYADVAPLLADAYTVVTYDCRGNSRSHPDDPSLDVPVEVHADDAHRLLLAVGEDPAFVFGNSSGAQIGLALTATNPGGVHTVVAHEPPAAKLLPDGDPRRELPEEVYDLYRQYGAGPAISALAAGTGLAGGPAPESPQAAERMQDKLARMGDNVEFFLAHTALQFTTFLPDIARLGAASSRVVVAVGEGSAGQFAHDAGLALAGRLGTKTEPFPGGHSAPVTHPTAFARKLREVLRV</sequence>